<keyword evidence="1" id="KW-0812">Transmembrane</keyword>
<feature type="transmembrane region" description="Helical" evidence="1">
    <location>
        <begin position="253"/>
        <end position="273"/>
    </location>
</feature>
<feature type="transmembrane region" description="Helical" evidence="1">
    <location>
        <begin position="285"/>
        <end position="304"/>
    </location>
</feature>
<feature type="transmembrane region" description="Helical" evidence="1">
    <location>
        <begin position="62"/>
        <end position="82"/>
    </location>
</feature>
<dbReference type="EMBL" id="CP013236">
    <property type="protein sequence ID" value="AMP13137.1"/>
    <property type="molecule type" value="Genomic_DNA"/>
</dbReference>
<sequence>MLDRRDLIIAIAWVLGVLFAVLVDQFSPFDVETASVLLSVGTILLTAANWRAHQGGRNASFIFLVLACIFLCGRAFPALLGGESLLDQIGFTDGYSVTPDTVMAYVVLALTSFFFIHIGSLLPRATIRALGNSHVEAKIYWRLFLLFLPALIYKNIYYFTYIISHGGYLAIYQGSDHLEGVGILARIGSLLCLASFTLYFFHETDQKKSGRALIFFLIVFASELLVGLRGKFFVTALVFFLFHKLRFGGKFSLRGLAVLLSTIIVIAIAVEVMREQKTESNIHGAIFMGFLVQQGVSAGVNLVVLSDPSYYIQHAWGYFWHQFAAPFYSQPEVPQGWFLANDISLMIMPEAFAAGYGTGSSYLAELFLLGGAVAVCIGSVAIGWLLGMAKRFNQGVAGAIMFWVVCGVVYYPRTMLQEPVHNLMRYAAPIVLLAICCHFLRVWRRKKST</sequence>
<feature type="transmembrane region" description="Helical" evidence="1">
    <location>
        <begin position="183"/>
        <end position="201"/>
    </location>
</feature>
<protein>
    <submittedName>
        <fullName evidence="2">O-antigen polysaccharide polymerase Wzy family protein</fullName>
    </submittedName>
</protein>
<dbReference type="RefSeq" id="WP_062112141.1">
    <property type="nucleotide sequence ID" value="NZ_CP013236.1"/>
</dbReference>
<keyword evidence="1" id="KW-0472">Membrane</keyword>
<gene>
    <name evidence="2" type="ORF">CPter291_0858</name>
</gene>
<feature type="transmembrane region" description="Helical" evidence="1">
    <location>
        <begin position="423"/>
        <end position="443"/>
    </location>
</feature>
<feature type="transmembrane region" description="Helical" evidence="1">
    <location>
        <begin position="392"/>
        <end position="411"/>
    </location>
</feature>
<keyword evidence="1" id="KW-1133">Transmembrane helix</keyword>
<accession>A0ABN4M4M4</accession>
<dbReference type="Pfam" id="PF14296">
    <property type="entry name" value="O-ag_pol_Wzy"/>
    <property type="match status" value="1"/>
</dbReference>
<proteinExistence type="predicted"/>
<feature type="transmembrane region" description="Helical" evidence="1">
    <location>
        <begin position="366"/>
        <end position="385"/>
    </location>
</feature>
<feature type="transmembrane region" description="Helical" evidence="1">
    <location>
        <begin position="102"/>
        <end position="122"/>
    </location>
</feature>
<evidence type="ECO:0000256" key="1">
    <source>
        <dbReference type="SAM" id="Phobius"/>
    </source>
</evidence>
<dbReference type="Proteomes" id="UP000074914">
    <property type="component" value="Chromosome"/>
</dbReference>
<reference evidence="2 3" key="1">
    <citation type="submission" date="2015-11" db="EMBL/GenBank/DDBJ databases">
        <title>Exploring the genomic traits of fungus-feeding bacterial genus Collimonas.</title>
        <authorList>
            <person name="Song C."/>
            <person name="Schmidt R."/>
            <person name="de Jager V."/>
            <person name="Krzyzanowska D."/>
            <person name="Jongedijk E."/>
            <person name="Cankar K."/>
            <person name="Beekwilder J."/>
            <person name="van Veen A."/>
            <person name="de Boer W."/>
            <person name="van Veen J.A."/>
            <person name="Garbeva P."/>
        </authorList>
    </citation>
    <scope>NUCLEOTIDE SEQUENCE [LARGE SCALE GENOMIC DNA]</scope>
    <source>
        <strain evidence="2 3">Ter291</strain>
    </source>
</reference>
<feature type="transmembrane region" description="Helical" evidence="1">
    <location>
        <begin position="143"/>
        <end position="163"/>
    </location>
</feature>
<feature type="transmembrane region" description="Helical" evidence="1">
    <location>
        <begin position="213"/>
        <end position="241"/>
    </location>
</feature>
<evidence type="ECO:0000313" key="3">
    <source>
        <dbReference type="Proteomes" id="UP000074914"/>
    </source>
</evidence>
<dbReference type="InterPro" id="IPR029468">
    <property type="entry name" value="O-ag_pol_Wzy"/>
</dbReference>
<organism evidence="2 3">
    <name type="scientific">Collimonas pratensis</name>
    <dbReference type="NCBI Taxonomy" id="279113"/>
    <lineage>
        <taxon>Bacteria</taxon>
        <taxon>Pseudomonadati</taxon>
        <taxon>Pseudomonadota</taxon>
        <taxon>Betaproteobacteria</taxon>
        <taxon>Burkholderiales</taxon>
        <taxon>Oxalobacteraceae</taxon>
        <taxon>Collimonas</taxon>
    </lineage>
</organism>
<keyword evidence="3" id="KW-1185">Reference proteome</keyword>
<feature type="transmembrane region" description="Helical" evidence="1">
    <location>
        <begin position="33"/>
        <end position="50"/>
    </location>
</feature>
<name>A0ABN4M4M4_9BURK</name>
<evidence type="ECO:0000313" key="2">
    <source>
        <dbReference type="EMBL" id="AMP13137.1"/>
    </source>
</evidence>
<feature type="transmembrane region" description="Helical" evidence="1">
    <location>
        <begin position="7"/>
        <end position="27"/>
    </location>
</feature>